<dbReference type="EMBL" id="ML993636">
    <property type="protein sequence ID" value="KAF2159554.1"/>
    <property type="molecule type" value="Genomic_DNA"/>
</dbReference>
<evidence type="ECO:0000256" key="7">
    <source>
        <dbReference type="ARBA" id="ARBA00042722"/>
    </source>
</evidence>
<evidence type="ECO:0000256" key="8">
    <source>
        <dbReference type="ARBA" id="ARBA00042850"/>
    </source>
</evidence>
<evidence type="ECO:0000256" key="11">
    <source>
        <dbReference type="ARBA" id="ARBA00049015"/>
    </source>
</evidence>
<dbReference type="Gene3D" id="1.10.4080.10">
    <property type="entry name" value="ADP-ribosylation/Crystallin J1"/>
    <property type="match status" value="1"/>
</dbReference>
<dbReference type="EC" id="3.2.1.143" evidence="2"/>
<evidence type="ECO:0000256" key="12">
    <source>
        <dbReference type="PIRSR" id="PIRSR605502-1"/>
    </source>
</evidence>
<dbReference type="OrthoDB" id="44736at2759"/>
<proteinExistence type="inferred from homology"/>
<accession>A0A6A6BXJ1</accession>
<evidence type="ECO:0000256" key="4">
    <source>
        <dbReference type="ARBA" id="ARBA00041057"/>
    </source>
</evidence>
<dbReference type="GeneID" id="54572267"/>
<comment type="cofactor">
    <cofactor evidence="12">
        <name>Mg(2+)</name>
        <dbReference type="ChEBI" id="CHEBI:18420"/>
    </cofactor>
    <text evidence="12">Binds 2 magnesium ions per subunit.</text>
</comment>
<evidence type="ECO:0000256" key="5">
    <source>
        <dbReference type="ARBA" id="ARBA00042398"/>
    </source>
</evidence>
<keyword evidence="12" id="KW-0460">Magnesium</keyword>
<dbReference type="Proteomes" id="UP000799537">
    <property type="component" value="Unassembled WGS sequence"/>
</dbReference>
<feature type="binding site" evidence="12">
    <location>
        <position position="292"/>
    </location>
    <ligand>
        <name>Mg(2+)</name>
        <dbReference type="ChEBI" id="CHEBI:18420"/>
        <label>1</label>
    </ligand>
</feature>
<organism evidence="13 14">
    <name type="scientific">Zasmidium cellare ATCC 36951</name>
    <dbReference type="NCBI Taxonomy" id="1080233"/>
    <lineage>
        <taxon>Eukaryota</taxon>
        <taxon>Fungi</taxon>
        <taxon>Dikarya</taxon>
        <taxon>Ascomycota</taxon>
        <taxon>Pezizomycotina</taxon>
        <taxon>Dothideomycetes</taxon>
        <taxon>Dothideomycetidae</taxon>
        <taxon>Mycosphaerellales</taxon>
        <taxon>Mycosphaerellaceae</taxon>
        <taxon>Zasmidium</taxon>
    </lineage>
</organism>
<feature type="binding site" evidence="12">
    <location>
        <position position="68"/>
    </location>
    <ligand>
        <name>Mg(2+)</name>
        <dbReference type="ChEBI" id="CHEBI:18420"/>
        <label>1</label>
    </ligand>
</feature>
<comment type="similarity">
    <text evidence="1">Belongs to the ADP-ribosylglycohydrolase family.</text>
</comment>
<keyword evidence="12" id="KW-0479">Metal-binding</keyword>
<keyword evidence="14" id="KW-1185">Reference proteome</keyword>
<dbReference type="PANTHER" id="PTHR16222">
    <property type="entry name" value="ADP-RIBOSYLGLYCOHYDROLASE"/>
    <property type="match status" value="1"/>
</dbReference>
<dbReference type="InterPro" id="IPR050792">
    <property type="entry name" value="ADP-ribosylglycohydrolase"/>
</dbReference>
<comment type="catalytic activity">
    <reaction evidence="11">
        <text>alpha-NAD(+) + H2O = ADP-D-ribose + nicotinamide + H(+)</text>
        <dbReference type="Rhea" id="RHEA:68792"/>
        <dbReference type="ChEBI" id="CHEBI:15377"/>
        <dbReference type="ChEBI" id="CHEBI:15378"/>
        <dbReference type="ChEBI" id="CHEBI:17154"/>
        <dbReference type="ChEBI" id="CHEBI:57967"/>
        <dbReference type="ChEBI" id="CHEBI:77017"/>
    </reaction>
</comment>
<dbReference type="SUPFAM" id="SSF101478">
    <property type="entry name" value="ADP-ribosylglycohydrolase"/>
    <property type="match status" value="1"/>
</dbReference>
<dbReference type="InterPro" id="IPR005502">
    <property type="entry name" value="Ribosyl_crysJ1"/>
</dbReference>
<evidence type="ECO:0000256" key="2">
    <source>
        <dbReference type="ARBA" id="ARBA00012255"/>
    </source>
</evidence>
<dbReference type="Gene3D" id="2.60.120.560">
    <property type="entry name" value="Exo-inulinase, domain 1"/>
    <property type="match status" value="1"/>
</dbReference>
<evidence type="ECO:0000256" key="10">
    <source>
        <dbReference type="ARBA" id="ARBA00043193"/>
    </source>
</evidence>
<protein>
    <recommendedName>
        <fullName evidence="4">ADP-ribosylhydrolase ARH3</fullName>
        <ecNumber evidence="2">3.2.1.143</ecNumber>
    </recommendedName>
    <alternativeName>
        <fullName evidence="5">ADP-ribose glycohydrolase ARH3</fullName>
    </alternativeName>
    <alternativeName>
        <fullName evidence="6">ADP-ribosylhydrolase 3</fullName>
    </alternativeName>
    <alternativeName>
        <fullName evidence="9">O-acetyl-ADP-ribose deacetylase ARH3</fullName>
    </alternativeName>
    <alternativeName>
        <fullName evidence="10">Poly(ADP-ribose) glycohydrolase ARH3</fullName>
    </alternativeName>
    <alternativeName>
        <fullName evidence="8">[Protein ADP-ribosylarginine] hydrolase-like protein 2</fullName>
    </alternativeName>
    <alternativeName>
        <fullName evidence="7">[Protein ADP-ribosylserine] hydrolase</fullName>
    </alternativeName>
</protein>
<dbReference type="RefSeq" id="XP_033660443.1">
    <property type="nucleotide sequence ID" value="XM_033818995.1"/>
</dbReference>
<evidence type="ECO:0000256" key="3">
    <source>
        <dbReference type="ARBA" id="ARBA00022801"/>
    </source>
</evidence>
<reference evidence="13" key="1">
    <citation type="journal article" date="2020" name="Stud. Mycol.">
        <title>101 Dothideomycetes genomes: a test case for predicting lifestyles and emergence of pathogens.</title>
        <authorList>
            <person name="Haridas S."/>
            <person name="Albert R."/>
            <person name="Binder M."/>
            <person name="Bloem J."/>
            <person name="Labutti K."/>
            <person name="Salamov A."/>
            <person name="Andreopoulos B."/>
            <person name="Baker S."/>
            <person name="Barry K."/>
            <person name="Bills G."/>
            <person name="Bluhm B."/>
            <person name="Cannon C."/>
            <person name="Castanera R."/>
            <person name="Culley D."/>
            <person name="Daum C."/>
            <person name="Ezra D."/>
            <person name="Gonzalez J."/>
            <person name="Henrissat B."/>
            <person name="Kuo A."/>
            <person name="Liang C."/>
            <person name="Lipzen A."/>
            <person name="Lutzoni F."/>
            <person name="Magnuson J."/>
            <person name="Mondo S."/>
            <person name="Nolan M."/>
            <person name="Ohm R."/>
            <person name="Pangilinan J."/>
            <person name="Park H.-J."/>
            <person name="Ramirez L."/>
            <person name="Alfaro M."/>
            <person name="Sun H."/>
            <person name="Tritt A."/>
            <person name="Yoshinaga Y."/>
            <person name="Zwiers L.-H."/>
            <person name="Turgeon B."/>
            <person name="Goodwin S."/>
            <person name="Spatafora J."/>
            <person name="Crous P."/>
            <person name="Grigoriev I."/>
        </authorList>
    </citation>
    <scope>NUCLEOTIDE SEQUENCE</scope>
    <source>
        <strain evidence="13">ATCC 36951</strain>
    </source>
</reference>
<feature type="binding site" evidence="12">
    <location>
        <position position="66"/>
    </location>
    <ligand>
        <name>Mg(2+)</name>
        <dbReference type="ChEBI" id="CHEBI:18420"/>
        <label>1</label>
    </ligand>
</feature>
<dbReference type="AlphaFoldDB" id="A0A6A6BXJ1"/>
<evidence type="ECO:0000313" key="14">
    <source>
        <dbReference type="Proteomes" id="UP000799537"/>
    </source>
</evidence>
<evidence type="ECO:0000256" key="9">
    <source>
        <dbReference type="ARBA" id="ARBA00043187"/>
    </source>
</evidence>
<name>A0A6A6BXJ1_ZASCE</name>
<dbReference type="InterPro" id="IPR036705">
    <property type="entry name" value="Ribosyl_crysJ1_sf"/>
</dbReference>
<feature type="binding site" evidence="12">
    <location>
        <position position="295"/>
    </location>
    <ligand>
        <name>Mg(2+)</name>
        <dbReference type="ChEBI" id="CHEBI:18420"/>
        <label>1</label>
    </ligand>
</feature>
<evidence type="ECO:0000256" key="1">
    <source>
        <dbReference type="ARBA" id="ARBA00010702"/>
    </source>
</evidence>
<evidence type="ECO:0000313" key="13">
    <source>
        <dbReference type="EMBL" id="KAF2159554.1"/>
    </source>
</evidence>
<gene>
    <name evidence="13" type="ORF">M409DRAFT_70986</name>
</gene>
<feature type="binding site" evidence="12">
    <location>
        <position position="294"/>
    </location>
    <ligand>
        <name>Mg(2+)</name>
        <dbReference type="ChEBI" id="CHEBI:18420"/>
        <label>1</label>
    </ligand>
</feature>
<feature type="binding site" evidence="12">
    <location>
        <position position="67"/>
    </location>
    <ligand>
        <name>Mg(2+)</name>
        <dbReference type="ChEBI" id="CHEBI:18420"/>
        <label>1</label>
    </ligand>
</feature>
<sequence length="728" mass="78999">MTLPQDHLERVYAGVIGKVVGVSLGRPFEGLPREAILSKLGYVRYYVNHKIDSPLFKSGSRPLIVTDDDVTCTFVMVRALEEHGMKANLSSEEIGKTWLNQTVENKSIFWWGGRGISTEHTAYLNLKAGIPAPKSGSIEQNGKIVAEQIGGEIFIDGFGLCCPGNPDLAAKLAKEAASVSHDGEAAYGAMSWAAMEAEAFNSKDVDHLIDTGLRFIPKDSDIARSTADVRQWAKIDGDWEKTLTRIQENYGMHIFKGACHVIPNHAIKILSLLYGGHSFDEGIHIIVTCGWDTDSNGGNMGALLGLMHGLDGFETGPDWRGPLADRAVNSSADGGYSINNCARIAYDLTNFGRQLAGESPLPPPRSGAQYHFSLPGSVQGFMQQNDDRPHGLVAVEQGQGPNGPALAIGLAGLSIANDPVEVMTDTFMSEEQLPIPSHYTLQASPLLYPGQKVKAVVTADATEDQTVKVTLRLKHYGDAKALVVVDGPSSALKPGASETLEWTIPDTLDHQPIYKIGLAISTPSAKRLKGTVWLDYLKWTGTPNTTFATPKKIAKSWPPPPDQPWRRAWIDSVDTFPSNFSNFVASKSYGEGGIFTGCRDWFDYKLTLSDLISNNEGPCGPCARYRGLRRWYGLLFQPGNKIALVKARDDERIELASKSLEWQVCNAIDVAIVAKGKKLQGYVGGQLVLEAEDGEYGSGGIGLIITNGSAMVKEFKVEPVEDGVKSHL</sequence>
<dbReference type="Pfam" id="PF03747">
    <property type="entry name" value="ADP_ribosyl_GH"/>
    <property type="match status" value="1"/>
</dbReference>
<evidence type="ECO:0000256" key="6">
    <source>
        <dbReference type="ARBA" id="ARBA00042471"/>
    </source>
</evidence>
<dbReference type="GO" id="GO:0046872">
    <property type="term" value="F:metal ion binding"/>
    <property type="evidence" value="ECO:0007669"/>
    <property type="project" value="UniProtKB-KW"/>
</dbReference>
<keyword evidence="3" id="KW-0378">Hydrolase</keyword>
<dbReference type="GO" id="GO:0004649">
    <property type="term" value="F:poly(ADP-ribose) glycohydrolase activity"/>
    <property type="evidence" value="ECO:0007669"/>
    <property type="project" value="UniProtKB-EC"/>
</dbReference>
<dbReference type="PANTHER" id="PTHR16222:SF24">
    <property type="entry name" value="ADP-RIBOSYLHYDROLASE ARH3"/>
    <property type="match status" value="1"/>
</dbReference>